<evidence type="ECO:0000313" key="1">
    <source>
        <dbReference type="EMBL" id="WOO33699.1"/>
    </source>
</evidence>
<gene>
    <name evidence="1" type="ORF">P4826_06410</name>
</gene>
<dbReference type="Proteomes" id="UP001303211">
    <property type="component" value="Chromosome"/>
</dbReference>
<evidence type="ECO:0000313" key="2">
    <source>
        <dbReference type="Proteomes" id="UP001303211"/>
    </source>
</evidence>
<sequence>MNTSSSPQDPDASRLHALVDGRLPPEQAALLRASLDAATGEDADAWARQRALLRTLHGDWLQRPLPEALHQAAERLQNQHAQRRRWGGVAAGWVLAFGLGWGLHGASGGGATQAMAAPRLFAQQATVAHAVYQPEQRHPVEVTAAQQEHLVQWLSRRLERPLTVPHLQDQGYELVGGRLLPGGSGARAQFMYQNAAGQRITLYLGALEQAQAEAFHFYGDGAVSSFYWVDRGFGYALSGALPRPALQALATAVYQQLSAAPPAGARAPARGS</sequence>
<keyword evidence="2" id="KW-1185">Reference proteome</keyword>
<protein>
    <submittedName>
        <fullName evidence="1">Anti-sigma factor</fullName>
    </submittedName>
</protein>
<dbReference type="EMBL" id="CP136921">
    <property type="protein sequence ID" value="WOO33699.1"/>
    <property type="molecule type" value="Genomic_DNA"/>
</dbReference>
<name>A0ABZ0J7Q3_9BURK</name>
<organism evidence="1 2">
    <name type="scientific">Diaphorobacter limosus</name>
    <dbReference type="NCBI Taxonomy" id="3036128"/>
    <lineage>
        <taxon>Bacteria</taxon>
        <taxon>Pseudomonadati</taxon>
        <taxon>Pseudomonadota</taxon>
        <taxon>Betaproteobacteria</taxon>
        <taxon>Burkholderiales</taxon>
        <taxon>Comamonadaceae</taxon>
        <taxon>Diaphorobacter</taxon>
    </lineage>
</organism>
<accession>A0ABZ0J7Q3</accession>
<reference evidence="1 2" key="1">
    <citation type="submission" date="2023-03" db="EMBL/GenBank/DDBJ databases">
        <title>Diaphorobacter basophil sp. nov., isolated from a sewage-treatment plant.</title>
        <authorList>
            <person name="Yang K."/>
        </authorList>
    </citation>
    <scope>NUCLEOTIDE SEQUENCE [LARGE SCALE GENOMIC DNA]</scope>
    <source>
        <strain evidence="1 2">Y-1</strain>
    </source>
</reference>
<proteinExistence type="predicted"/>